<evidence type="ECO:0000313" key="1">
    <source>
        <dbReference type="EMBL" id="KAJ8985931.1"/>
    </source>
</evidence>
<accession>A0ABQ9K7D5</accession>
<sequence>MKTILMFLVILRLCGFNRTEHLHITSLMFGVILVTFFLDAAPDWETRAYCYVNAETAVNHSEGDVPPPTPNRNEQLQLAGSHGCLVSDYRIRVPDNELSTFYEFVSRISNEN</sequence>
<gene>
    <name evidence="1" type="ORF">NQ317_010688</name>
</gene>
<protein>
    <submittedName>
        <fullName evidence="1">Uncharacterized protein</fullName>
    </submittedName>
</protein>
<proteinExistence type="predicted"/>
<dbReference type="EMBL" id="JAPWTJ010000005">
    <property type="protein sequence ID" value="KAJ8985931.1"/>
    <property type="molecule type" value="Genomic_DNA"/>
</dbReference>
<reference evidence="1" key="1">
    <citation type="journal article" date="2023" name="Insect Mol. Biol.">
        <title>Genome sequencing provides insights into the evolution of gene families encoding plant cell wall-degrading enzymes in longhorned beetles.</title>
        <authorList>
            <person name="Shin N.R."/>
            <person name="Okamura Y."/>
            <person name="Kirsch R."/>
            <person name="Pauchet Y."/>
        </authorList>
    </citation>
    <scope>NUCLEOTIDE SEQUENCE</scope>
    <source>
        <strain evidence="1">MMC_N1</strain>
    </source>
</reference>
<comment type="caution">
    <text evidence="1">The sequence shown here is derived from an EMBL/GenBank/DDBJ whole genome shotgun (WGS) entry which is preliminary data.</text>
</comment>
<keyword evidence="2" id="KW-1185">Reference proteome</keyword>
<evidence type="ECO:0000313" key="2">
    <source>
        <dbReference type="Proteomes" id="UP001162164"/>
    </source>
</evidence>
<organism evidence="1 2">
    <name type="scientific">Molorchus minor</name>
    <dbReference type="NCBI Taxonomy" id="1323400"/>
    <lineage>
        <taxon>Eukaryota</taxon>
        <taxon>Metazoa</taxon>
        <taxon>Ecdysozoa</taxon>
        <taxon>Arthropoda</taxon>
        <taxon>Hexapoda</taxon>
        <taxon>Insecta</taxon>
        <taxon>Pterygota</taxon>
        <taxon>Neoptera</taxon>
        <taxon>Endopterygota</taxon>
        <taxon>Coleoptera</taxon>
        <taxon>Polyphaga</taxon>
        <taxon>Cucujiformia</taxon>
        <taxon>Chrysomeloidea</taxon>
        <taxon>Cerambycidae</taxon>
        <taxon>Lamiinae</taxon>
        <taxon>Monochamini</taxon>
        <taxon>Molorchus</taxon>
    </lineage>
</organism>
<name>A0ABQ9K7D5_9CUCU</name>
<dbReference type="Proteomes" id="UP001162164">
    <property type="component" value="Unassembled WGS sequence"/>
</dbReference>